<keyword evidence="2" id="KW-1185">Reference proteome</keyword>
<proteinExistence type="predicted"/>
<accession>A0A852ZCT6</accession>
<evidence type="ECO:0000313" key="1">
    <source>
        <dbReference type="EMBL" id="NYH89995.1"/>
    </source>
</evidence>
<dbReference type="AlphaFoldDB" id="A0A852ZCT6"/>
<evidence type="ECO:0000313" key="2">
    <source>
        <dbReference type="Proteomes" id="UP000579605"/>
    </source>
</evidence>
<reference evidence="1 2" key="1">
    <citation type="submission" date="2020-07" db="EMBL/GenBank/DDBJ databases">
        <title>Sequencing the genomes of 1000 actinobacteria strains.</title>
        <authorList>
            <person name="Klenk H.-P."/>
        </authorList>
    </citation>
    <scope>NUCLEOTIDE SEQUENCE [LARGE SCALE GENOMIC DNA]</scope>
    <source>
        <strain evidence="1 2">DSM 18448</strain>
    </source>
</reference>
<dbReference type="InterPro" id="IPR036648">
    <property type="entry name" value="CN_Hdrase_a/SCN_Hdrase_g_sf"/>
</dbReference>
<dbReference type="GO" id="GO:0003824">
    <property type="term" value="F:catalytic activity"/>
    <property type="evidence" value="ECO:0007669"/>
    <property type="project" value="InterPro"/>
</dbReference>
<dbReference type="InterPro" id="IPR022513">
    <property type="entry name" value="TOMM_pelo"/>
</dbReference>
<comment type="caution">
    <text evidence="1">The sequence shown here is derived from an EMBL/GenBank/DDBJ whole genome shotgun (WGS) entry which is preliminary data.</text>
</comment>
<dbReference type="Proteomes" id="UP000579605">
    <property type="component" value="Unassembled WGS sequence"/>
</dbReference>
<organism evidence="1 2">
    <name type="scientific">Actinopolymorpha rutila</name>
    <dbReference type="NCBI Taxonomy" id="446787"/>
    <lineage>
        <taxon>Bacteria</taxon>
        <taxon>Bacillati</taxon>
        <taxon>Actinomycetota</taxon>
        <taxon>Actinomycetes</taxon>
        <taxon>Propionibacteriales</taxon>
        <taxon>Actinopolymorphaceae</taxon>
        <taxon>Actinopolymorpha</taxon>
    </lineage>
</organism>
<dbReference type="EMBL" id="JACBZH010000001">
    <property type="protein sequence ID" value="NYH89995.1"/>
    <property type="molecule type" value="Genomic_DNA"/>
</dbReference>
<evidence type="ECO:0008006" key="3">
    <source>
        <dbReference type="Google" id="ProtNLM"/>
    </source>
</evidence>
<dbReference type="SUPFAM" id="SSF56209">
    <property type="entry name" value="Nitrile hydratase alpha chain"/>
    <property type="match status" value="1"/>
</dbReference>
<sequence>MSKDEKQKAPEGDFNELWAQLVARAWDDEALMKRLKSDPRSVMEENGLPVPHGLKVKVVQNSEDTIYLPLAKKPTLAELSEDDLSQVSAAARPIGGYCGNDTCSVTYFPLRAETTPDQ</sequence>
<dbReference type="RefSeq" id="WP_179787626.1">
    <property type="nucleotide sequence ID" value="NZ_BAAARR010000010.1"/>
</dbReference>
<dbReference type="GO" id="GO:0046914">
    <property type="term" value="F:transition metal ion binding"/>
    <property type="evidence" value="ECO:0007669"/>
    <property type="project" value="InterPro"/>
</dbReference>
<dbReference type="NCBIfam" id="TIGR03793">
    <property type="entry name" value="leader_NHLP"/>
    <property type="match status" value="1"/>
</dbReference>
<protein>
    <recommendedName>
        <fullName evidence="3">NHLP leader peptide domain-containing protein</fullName>
    </recommendedName>
</protein>
<dbReference type="Gene3D" id="3.90.330.10">
    <property type="entry name" value="Nitrile hydratase alpha /Thiocyanate hydrolase gamma"/>
    <property type="match status" value="1"/>
</dbReference>
<gene>
    <name evidence="1" type="ORF">F4554_002633</name>
</gene>
<name>A0A852ZCT6_9ACTN</name>